<reference evidence="17" key="1">
    <citation type="submission" date="2021-01" db="EMBL/GenBank/DDBJ databases">
        <title>A chromosome-scale assembly of European eel, Anguilla anguilla.</title>
        <authorList>
            <person name="Henkel C."/>
            <person name="Jong-Raadsen S.A."/>
            <person name="Dufour S."/>
            <person name="Weltzien F.-A."/>
            <person name="Palstra A.P."/>
            <person name="Pelster B."/>
            <person name="Spaink H.P."/>
            <person name="Van Den Thillart G.E."/>
            <person name="Jansen H."/>
            <person name="Zahm M."/>
            <person name="Klopp C."/>
            <person name="Cedric C."/>
            <person name="Louis A."/>
            <person name="Berthelot C."/>
            <person name="Parey E."/>
            <person name="Roest Crollius H."/>
            <person name="Montfort J."/>
            <person name="Robinson-Rechavi M."/>
            <person name="Bucao C."/>
            <person name="Bouchez O."/>
            <person name="Gislard M."/>
            <person name="Lluch J."/>
            <person name="Milhes M."/>
            <person name="Lampietro C."/>
            <person name="Lopez Roques C."/>
            <person name="Donnadieu C."/>
            <person name="Braasch I."/>
            <person name="Desvignes T."/>
            <person name="Postlethwait J."/>
            <person name="Bobe J."/>
            <person name="Guiguen Y."/>
            <person name="Dirks R."/>
        </authorList>
    </citation>
    <scope>NUCLEOTIDE SEQUENCE</scope>
    <source>
        <strain evidence="17">Tag_6206</strain>
        <tissue evidence="17">Liver</tissue>
    </source>
</reference>
<accession>A0A9D3MKT5</accession>
<evidence type="ECO:0000256" key="1">
    <source>
        <dbReference type="ARBA" id="ARBA00004337"/>
    </source>
</evidence>
<dbReference type="GO" id="GO:0010008">
    <property type="term" value="C:endosome membrane"/>
    <property type="evidence" value="ECO:0007669"/>
    <property type="project" value="UniProtKB-SubCell"/>
</dbReference>
<dbReference type="Pfam" id="PF21381">
    <property type="entry name" value="MCLN_ECD"/>
    <property type="match status" value="1"/>
</dbReference>
<evidence type="ECO:0000256" key="14">
    <source>
        <dbReference type="SAM" id="Phobius"/>
    </source>
</evidence>
<evidence type="ECO:0000313" key="17">
    <source>
        <dbReference type="EMBL" id="KAG5848018.1"/>
    </source>
</evidence>
<keyword evidence="6" id="KW-0967">Endosome</keyword>
<feature type="compositionally biased region" description="Basic and acidic residues" evidence="13">
    <location>
        <begin position="537"/>
        <end position="559"/>
    </location>
</feature>
<keyword evidence="3" id="KW-0813">Transport</keyword>
<keyword evidence="4" id="KW-1003">Cell membrane</keyword>
<evidence type="ECO:0000259" key="15">
    <source>
        <dbReference type="Pfam" id="PF08016"/>
    </source>
</evidence>
<evidence type="ECO:0000259" key="16">
    <source>
        <dbReference type="Pfam" id="PF21381"/>
    </source>
</evidence>
<evidence type="ECO:0000256" key="4">
    <source>
        <dbReference type="ARBA" id="ARBA00022475"/>
    </source>
</evidence>
<dbReference type="InterPro" id="IPR049134">
    <property type="entry name" value="MCLN_ECD"/>
</dbReference>
<keyword evidence="10" id="KW-1015">Disulfide bond</keyword>
<feature type="transmembrane region" description="Helical" evidence="14">
    <location>
        <begin position="369"/>
        <end position="391"/>
    </location>
</feature>
<comment type="catalytic activity">
    <reaction evidence="12">
        <text>Ca(2+)(in) = Ca(2+)(out)</text>
        <dbReference type="Rhea" id="RHEA:29671"/>
        <dbReference type="ChEBI" id="CHEBI:29108"/>
    </reaction>
</comment>
<proteinExistence type="predicted"/>
<name>A0A9D3MKT5_ANGAN</name>
<evidence type="ECO:0000256" key="7">
    <source>
        <dbReference type="ARBA" id="ARBA00022989"/>
    </source>
</evidence>
<evidence type="ECO:0000256" key="13">
    <source>
        <dbReference type="SAM" id="MobiDB-lite"/>
    </source>
</evidence>
<comment type="caution">
    <text evidence="17">The sequence shown here is derived from an EMBL/GenBank/DDBJ whole genome shotgun (WGS) entry which is preliminary data.</text>
</comment>
<feature type="transmembrane region" description="Helical" evidence="14">
    <location>
        <begin position="479"/>
        <end position="500"/>
    </location>
</feature>
<feature type="region of interest" description="Disordered" evidence="13">
    <location>
        <begin position="1"/>
        <end position="28"/>
    </location>
</feature>
<dbReference type="GO" id="GO:0072345">
    <property type="term" value="F:NAADP-sensitive calcium-release channel activity"/>
    <property type="evidence" value="ECO:0007669"/>
    <property type="project" value="TreeGrafter"/>
</dbReference>
<dbReference type="InterPro" id="IPR039031">
    <property type="entry name" value="Mucolipin"/>
</dbReference>
<keyword evidence="8" id="KW-0406">Ion transport</keyword>
<keyword evidence="11" id="KW-0407">Ion channel</keyword>
<dbReference type="Proteomes" id="UP001044222">
    <property type="component" value="Chromosome 6"/>
</dbReference>
<keyword evidence="9 14" id="KW-0472">Membrane</keyword>
<dbReference type="GO" id="GO:0005886">
    <property type="term" value="C:plasma membrane"/>
    <property type="evidence" value="ECO:0007669"/>
    <property type="project" value="UniProtKB-SubCell"/>
</dbReference>
<dbReference type="Gene3D" id="1.10.287.70">
    <property type="match status" value="1"/>
</dbReference>
<evidence type="ECO:0000256" key="12">
    <source>
        <dbReference type="ARBA" id="ARBA00036634"/>
    </source>
</evidence>
<evidence type="ECO:0000256" key="2">
    <source>
        <dbReference type="ARBA" id="ARBA00004651"/>
    </source>
</evidence>
<evidence type="ECO:0000256" key="11">
    <source>
        <dbReference type="ARBA" id="ARBA00023303"/>
    </source>
</evidence>
<evidence type="ECO:0000256" key="10">
    <source>
        <dbReference type="ARBA" id="ARBA00023157"/>
    </source>
</evidence>
<evidence type="ECO:0000256" key="8">
    <source>
        <dbReference type="ARBA" id="ARBA00023065"/>
    </source>
</evidence>
<dbReference type="Pfam" id="PF08016">
    <property type="entry name" value="PKD_channel"/>
    <property type="match status" value="1"/>
</dbReference>
<evidence type="ECO:0000256" key="9">
    <source>
        <dbReference type="ARBA" id="ARBA00023136"/>
    </source>
</evidence>
<evidence type="ECO:0008006" key="19">
    <source>
        <dbReference type="Google" id="ProtNLM"/>
    </source>
</evidence>
<comment type="subcellular location">
    <subcellularLocation>
        <location evidence="2">Cell membrane</location>
        <topology evidence="2">Multi-pass membrane protein</topology>
    </subcellularLocation>
    <subcellularLocation>
        <location evidence="1">Endosome membrane</location>
        <topology evidence="1">Multi-pass membrane protein</topology>
    </subcellularLocation>
</comment>
<dbReference type="EMBL" id="JAFIRN010000006">
    <property type="protein sequence ID" value="KAG5848018.1"/>
    <property type="molecule type" value="Genomic_DNA"/>
</dbReference>
<feature type="transmembrane region" description="Helical" evidence="14">
    <location>
        <begin position="411"/>
        <end position="433"/>
    </location>
</feature>
<organism evidence="17 18">
    <name type="scientific">Anguilla anguilla</name>
    <name type="common">European freshwater eel</name>
    <name type="synonym">Muraena anguilla</name>
    <dbReference type="NCBI Taxonomy" id="7936"/>
    <lineage>
        <taxon>Eukaryota</taxon>
        <taxon>Metazoa</taxon>
        <taxon>Chordata</taxon>
        <taxon>Craniata</taxon>
        <taxon>Vertebrata</taxon>
        <taxon>Euteleostomi</taxon>
        <taxon>Actinopterygii</taxon>
        <taxon>Neopterygii</taxon>
        <taxon>Teleostei</taxon>
        <taxon>Anguilliformes</taxon>
        <taxon>Anguillidae</taxon>
        <taxon>Anguilla</taxon>
    </lineage>
</organism>
<dbReference type="PANTHER" id="PTHR12127">
    <property type="entry name" value="MUCOLIPIN"/>
    <property type="match status" value="1"/>
</dbReference>
<evidence type="ECO:0000256" key="5">
    <source>
        <dbReference type="ARBA" id="ARBA00022692"/>
    </source>
</evidence>
<feature type="transmembrane region" description="Helical" evidence="14">
    <location>
        <begin position="339"/>
        <end position="357"/>
    </location>
</feature>
<dbReference type="FunFam" id="1.10.287.70:FF:000033">
    <property type="entry name" value="Mucolipin 1"/>
    <property type="match status" value="1"/>
</dbReference>
<evidence type="ECO:0000256" key="3">
    <source>
        <dbReference type="ARBA" id="ARBA00022448"/>
    </source>
</evidence>
<sequence length="584" mass="66693">MAGLIPPRWTGPARNQDRTALPGRSDRGLDSEEVEHFRRKLKYFFMNPCDKFRARGRKPWKLCLQILKICLITAQLVSFGLSNQMMVTFKEENLMAFRHLFLKGYADRRMDTYAVYSRIEVYDHIDYIIRQYMNLGNLTAGNHAYEKSGGVATPLSLCQQHYRNSTISPASESFHIDPHVETECTDIYPVQPLTNTLKARQQLNFTLDFKRLVCVNVYIKLKAINLQTVRHQELPDCYVFSITISFGNKAHSGQLSVTLANDVGINECSDWSVSGGPGKNIHELLLLDGLVILACVASLALCARSVSSGIKLQSEYAVFFQTLRGKKVSWSDRMEFVNGWYILIILSDSLTIAGSILKMEIQTKNLTNYDICSLFLGTATMLVWVGLLRYLGFFQKYNILILTMRAAFPHVVQFCCCATIIYLGYCFCGWIVLGPHHKKFQTLNTVSECLFSLINGDDIFHTFRQLRQKGWLVWLFSRVYLYSFTSLFIYMVISLFIALFTDTYETIKQQQAGVQQSELQAFIAECKDPPSSSRYKATPDPDRYKATPDPDRYKATPDPERYKATSSLWFLCCWLCADEKGVGC</sequence>
<keyword evidence="7 14" id="KW-1133">Transmembrane helix</keyword>
<dbReference type="GO" id="GO:0005765">
    <property type="term" value="C:lysosomal membrane"/>
    <property type="evidence" value="ECO:0007669"/>
    <property type="project" value="TreeGrafter"/>
</dbReference>
<keyword evidence="18" id="KW-1185">Reference proteome</keyword>
<gene>
    <name evidence="17" type="ORF">ANANG_G00132400</name>
</gene>
<dbReference type="AlphaFoldDB" id="A0A9D3MKT5"/>
<protein>
    <recommendedName>
        <fullName evidence="19">Polycystin cation channel PKD1/PKD2 domain-containing protein</fullName>
    </recommendedName>
</protein>
<feature type="region of interest" description="Disordered" evidence="13">
    <location>
        <begin position="528"/>
        <end position="559"/>
    </location>
</feature>
<feature type="domain" description="Polycystin cation channel PKD1/PKD2" evidence="15">
    <location>
        <begin position="375"/>
        <end position="507"/>
    </location>
</feature>
<dbReference type="PANTHER" id="PTHR12127:SF5">
    <property type="entry name" value="MUCOLIPIN-3"/>
    <property type="match status" value="1"/>
</dbReference>
<keyword evidence="5 14" id="KW-0812">Transmembrane</keyword>
<evidence type="ECO:0000256" key="6">
    <source>
        <dbReference type="ARBA" id="ARBA00022753"/>
    </source>
</evidence>
<evidence type="ECO:0000313" key="18">
    <source>
        <dbReference type="Proteomes" id="UP001044222"/>
    </source>
</evidence>
<feature type="domain" description="Mucolipin extracytosolic" evidence="16">
    <location>
        <begin position="86"/>
        <end position="268"/>
    </location>
</feature>
<dbReference type="InterPro" id="IPR013122">
    <property type="entry name" value="PKD1_2_channel"/>
</dbReference>
<feature type="transmembrane region" description="Helical" evidence="14">
    <location>
        <begin position="284"/>
        <end position="306"/>
    </location>
</feature>